<dbReference type="Proteomes" id="UP001206126">
    <property type="component" value="Unassembled WGS sequence"/>
</dbReference>
<keyword evidence="2" id="KW-1185">Reference proteome</keyword>
<organism evidence="1 2">
    <name type="scientific">Massilia agilis</name>
    <dbReference type="NCBI Taxonomy" id="1811226"/>
    <lineage>
        <taxon>Bacteria</taxon>
        <taxon>Pseudomonadati</taxon>
        <taxon>Pseudomonadota</taxon>
        <taxon>Betaproteobacteria</taxon>
        <taxon>Burkholderiales</taxon>
        <taxon>Oxalobacteraceae</taxon>
        <taxon>Telluria group</taxon>
        <taxon>Massilia</taxon>
    </lineage>
</organism>
<reference evidence="1 2" key="1">
    <citation type="submission" date="2022-08" db="EMBL/GenBank/DDBJ databases">
        <title>Reclassification of Massilia species as members of the genera Telluria, Duganella, Pseudoduganella, Mokoshia gen. nov. and Zemynaea gen. nov. using orthogonal and non-orthogonal genome-based approaches.</title>
        <authorList>
            <person name="Bowman J.P."/>
        </authorList>
    </citation>
    <scope>NUCLEOTIDE SEQUENCE [LARGE SCALE GENOMIC DNA]</scope>
    <source>
        <strain evidence="1 2">JCM 31605</strain>
    </source>
</reference>
<evidence type="ECO:0000313" key="2">
    <source>
        <dbReference type="Proteomes" id="UP001206126"/>
    </source>
</evidence>
<sequence>MSITVKNTTPATPMVTLFGELRDGRFVAKVMREDAVPYGHRWENEIDQAMVYIVPNDEQLARILAALQERRLEFGDLQNYGSSAGGTSELPV</sequence>
<comment type="caution">
    <text evidence="1">The sequence shown here is derived from an EMBL/GenBank/DDBJ whole genome shotgun (WGS) entry which is preliminary data.</text>
</comment>
<name>A0ABT2D593_9BURK</name>
<dbReference type="RefSeq" id="WP_258820113.1">
    <property type="nucleotide sequence ID" value="NZ_JANUHB010000001.1"/>
</dbReference>
<accession>A0ABT2D593</accession>
<protein>
    <submittedName>
        <fullName evidence="1">Uncharacterized protein</fullName>
    </submittedName>
</protein>
<gene>
    <name evidence="1" type="ORF">NX774_00105</name>
</gene>
<evidence type="ECO:0000313" key="1">
    <source>
        <dbReference type="EMBL" id="MCS0806327.1"/>
    </source>
</evidence>
<dbReference type="EMBL" id="JANUHB010000001">
    <property type="protein sequence ID" value="MCS0806327.1"/>
    <property type="molecule type" value="Genomic_DNA"/>
</dbReference>
<proteinExistence type="predicted"/>